<keyword evidence="2" id="KW-1185">Reference proteome</keyword>
<gene>
    <name evidence="1" type="ORF">L3Q82_022947</name>
</gene>
<evidence type="ECO:0000313" key="1">
    <source>
        <dbReference type="EMBL" id="KAI3372459.1"/>
    </source>
</evidence>
<dbReference type="Proteomes" id="UP000831701">
    <property type="component" value="Chromosome 5"/>
</dbReference>
<dbReference type="EMBL" id="CM041535">
    <property type="protein sequence ID" value="KAI3372459.1"/>
    <property type="molecule type" value="Genomic_DNA"/>
</dbReference>
<reference evidence="1" key="1">
    <citation type="submission" date="2022-04" db="EMBL/GenBank/DDBJ databases">
        <title>Jade perch genome.</title>
        <authorList>
            <person name="Chao B."/>
        </authorList>
    </citation>
    <scope>NUCLEOTIDE SEQUENCE</scope>
    <source>
        <strain evidence="1">CB-2022</strain>
    </source>
</reference>
<organism evidence="1 2">
    <name type="scientific">Scortum barcoo</name>
    <name type="common">barcoo grunter</name>
    <dbReference type="NCBI Taxonomy" id="214431"/>
    <lineage>
        <taxon>Eukaryota</taxon>
        <taxon>Metazoa</taxon>
        <taxon>Chordata</taxon>
        <taxon>Craniata</taxon>
        <taxon>Vertebrata</taxon>
        <taxon>Euteleostomi</taxon>
        <taxon>Actinopterygii</taxon>
        <taxon>Neopterygii</taxon>
        <taxon>Teleostei</taxon>
        <taxon>Neoteleostei</taxon>
        <taxon>Acanthomorphata</taxon>
        <taxon>Eupercaria</taxon>
        <taxon>Centrarchiformes</taxon>
        <taxon>Terapontoidei</taxon>
        <taxon>Terapontidae</taxon>
        <taxon>Scortum</taxon>
    </lineage>
</organism>
<name>A0ACB8WY72_9TELE</name>
<evidence type="ECO:0000313" key="2">
    <source>
        <dbReference type="Proteomes" id="UP000831701"/>
    </source>
</evidence>
<feature type="non-terminal residue" evidence="1">
    <location>
        <position position="107"/>
    </location>
</feature>
<accession>A0ACB8WY72</accession>
<proteinExistence type="predicted"/>
<comment type="caution">
    <text evidence="1">The sequence shown here is derived from an EMBL/GenBank/DDBJ whole genome shotgun (WGS) entry which is preliminary data.</text>
</comment>
<sequence>MHISVAIILTVLVEQATKQGLDLDTLLKMQLMESHKDPVLTKQEMLTSATMAFLRKLIVVRLMHISVAIILTVLVEQATKQGLDLDTLLKMQLMESHKDPGVDKAGD</sequence>
<protein>
    <submittedName>
        <fullName evidence="1">Uncharacterized protein</fullName>
    </submittedName>
</protein>